<keyword evidence="1" id="KW-0509">mRNA transport</keyword>
<dbReference type="EMBL" id="KQ241749">
    <property type="protein sequence ID" value="KNC84659.1"/>
    <property type="molecule type" value="Genomic_DNA"/>
</dbReference>
<gene>
    <name evidence="3" type="ORF">SARC_03120</name>
</gene>
<evidence type="ECO:0000313" key="3">
    <source>
        <dbReference type="EMBL" id="KNC84659.1"/>
    </source>
</evidence>
<sequence length="475" mass="51996">MDRVLWRGTCLELSRQPEEDAYARGICGIFGGDVGNFESAPVAAGINTGIPQWLQLCETFEDALCFLARIFCDNLLLQKVVVKEVTLGDALSRQRFAGRENYTPQTIRMGVNAEAANQWGVQDMYRTLSEWAHSDTNLRDALSDPYSTVQAATLQKDLPTLVETINRLLYSGIYSGAGMASDNNTSLNTSFSYPRRSMHAHRGLAPTPVARTCTRTPNRRAPPTPFLRGAQGLPVVHYLDRAQAQPTQQEGKGVDSVGSGSGRRGDRDEKASRVFPNPLAVLDSTDVVRTDTYNAHTDPPNHVATPTAADGDTHIHTHTHTMDDEIIGHEESAVPTSLAERSPTGTEVYANPNPNLNAVAASSEHALEYVTPSLLRFYAHLAIALSEVHKMKPSALKSVSETAVQSIVSRYVDLLIQQGQHPGLDRSNEIAPLYIERLGSVEQYHQLTTHLPIHCITVPSTNHTLANSLHHSNIS</sequence>
<keyword evidence="1" id="KW-0906">Nuclear pore complex</keyword>
<keyword evidence="1" id="KW-0539">Nucleus</keyword>
<keyword evidence="1" id="KW-0813">Transport</keyword>
<comment type="function">
    <text evidence="1">Functions as a component of the nuclear pore complex (NPC).</text>
</comment>
<comment type="subunit">
    <text evidence="1">Part of the nuclear pore complex (NPC).</text>
</comment>
<feature type="region of interest" description="Disordered" evidence="2">
    <location>
        <begin position="208"/>
        <end position="229"/>
    </location>
</feature>
<dbReference type="GO" id="GO:0017056">
    <property type="term" value="F:structural constituent of nuclear pore"/>
    <property type="evidence" value="ECO:0007669"/>
    <property type="project" value="UniProtKB-UniRule"/>
</dbReference>
<protein>
    <recommendedName>
        <fullName evidence="1">Nuclear pore complex protein</fullName>
    </recommendedName>
</protein>
<evidence type="ECO:0000256" key="1">
    <source>
        <dbReference type="RuleBase" id="RU365072"/>
    </source>
</evidence>
<reference evidence="3 4" key="1">
    <citation type="submission" date="2011-02" db="EMBL/GenBank/DDBJ databases">
        <title>The Genome Sequence of Sphaeroforma arctica JP610.</title>
        <authorList>
            <consortium name="The Broad Institute Genome Sequencing Platform"/>
            <person name="Russ C."/>
            <person name="Cuomo C."/>
            <person name="Young S.K."/>
            <person name="Zeng Q."/>
            <person name="Gargeya S."/>
            <person name="Alvarado L."/>
            <person name="Berlin A."/>
            <person name="Chapman S.B."/>
            <person name="Chen Z."/>
            <person name="Freedman E."/>
            <person name="Gellesch M."/>
            <person name="Goldberg J."/>
            <person name="Griggs A."/>
            <person name="Gujja S."/>
            <person name="Heilman E."/>
            <person name="Heiman D."/>
            <person name="Howarth C."/>
            <person name="Mehta T."/>
            <person name="Neiman D."/>
            <person name="Pearson M."/>
            <person name="Roberts A."/>
            <person name="Saif S."/>
            <person name="Shea T."/>
            <person name="Shenoy N."/>
            <person name="Sisk P."/>
            <person name="Stolte C."/>
            <person name="Sykes S."/>
            <person name="White J."/>
            <person name="Yandava C."/>
            <person name="Burger G."/>
            <person name="Gray M.W."/>
            <person name="Holland P.W.H."/>
            <person name="King N."/>
            <person name="Lang F.B.F."/>
            <person name="Roger A.J."/>
            <person name="Ruiz-Trillo I."/>
            <person name="Haas B."/>
            <person name="Nusbaum C."/>
            <person name="Birren B."/>
        </authorList>
    </citation>
    <scope>NUCLEOTIDE SEQUENCE [LARGE SCALE GENOMIC DNA]</scope>
    <source>
        <strain evidence="3 4">JP610</strain>
    </source>
</reference>
<comment type="similarity">
    <text evidence="1">Belongs to the nucleoporin Nup84/Nup107 family.</text>
</comment>
<proteinExistence type="inferred from homology"/>
<dbReference type="GeneID" id="25903624"/>
<dbReference type="GO" id="GO:0005643">
    <property type="term" value="C:nuclear pore"/>
    <property type="evidence" value="ECO:0007669"/>
    <property type="project" value="UniProtKB-SubCell"/>
</dbReference>
<dbReference type="AlphaFoldDB" id="A0A0L0G6W0"/>
<organism evidence="3 4">
    <name type="scientific">Sphaeroforma arctica JP610</name>
    <dbReference type="NCBI Taxonomy" id="667725"/>
    <lineage>
        <taxon>Eukaryota</taxon>
        <taxon>Ichthyosporea</taxon>
        <taxon>Ichthyophonida</taxon>
        <taxon>Sphaeroforma</taxon>
    </lineage>
</organism>
<dbReference type="Pfam" id="PF04121">
    <property type="entry name" value="Nup84_Nup100"/>
    <property type="match status" value="2"/>
</dbReference>
<dbReference type="GO" id="GO:0015031">
    <property type="term" value="P:protein transport"/>
    <property type="evidence" value="ECO:0007669"/>
    <property type="project" value="UniProtKB-KW"/>
</dbReference>
<evidence type="ECO:0000313" key="4">
    <source>
        <dbReference type="Proteomes" id="UP000054560"/>
    </source>
</evidence>
<keyword evidence="1" id="KW-0653">Protein transport</keyword>
<feature type="compositionally biased region" description="Basic and acidic residues" evidence="2">
    <location>
        <begin position="263"/>
        <end position="272"/>
    </location>
</feature>
<keyword evidence="1" id="KW-0811">Translocation</keyword>
<feature type="region of interest" description="Disordered" evidence="2">
    <location>
        <begin position="243"/>
        <end position="273"/>
    </location>
</feature>
<dbReference type="InterPro" id="IPR007252">
    <property type="entry name" value="Nup84/Nup107"/>
</dbReference>
<name>A0A0L0G6W0_9EUKA</name>
<accession>A0A0L0G6W0</accession>
<dbReference type="GO" id="GO:0031965">
    <property type="term" value="C:nuclear membrane"/>
    <property type="evidence" value="ECO:0007669"/>
    <property type="project" value="UniProtKB-SubCell"/>
</dbReference>
<keyword evidence="1" id="KW-0472">Membrane</keyword>
<comment type="subcellular location">
    <subcellularLocation>
        <location evidence="1">Nucleus</location>
        <location evidence="1">Nuclear pore complex</location>
    </subcellularLocation>
    <subcellularLocation>
        <location evidence="1">Nucleus membrane</location>
    </subcellularLocation>
</comment>
<evidence type="ECO:0000256" key="2">
    <source>
        <dbReference type="SAM" id="MobiDB-lite"/>
    </source>
</evidence>
<dbReference type="RefSeq" id="XP_014158561.1">
    <property type="nucleotide sequence ID" value="XM_014303086.1"/>
</dbReference>
<keyword evidence="4" id="KW-1185">Reference proteome</keyword>
<dbReference type="Proteomes" id="UP000054560">
    <property type="component" value="Unassembled WGS sequence"/>
</dbReference>